<reference evidence="1 2" key="1">
    <citation type="journal article" date="2019" name="Nat. Ecol. Evol.">
        <title>Megaphylogeny resolves global patterns of mushroom evolution.</title>
        <authorList>
            <person name="Varga T."/>
            <person name="Krizsan K."/>
            <person name="Foldi C."/>
            <person name="Dima B."/>
            <person name="Sanchez-Garcia M."/>
            <person name="Sanchez-Ramirez S."/>
            <person name="Szollosi G.J."/>
            <person name="Szarkandi J.G."/>
            <person name="Papp V."/>
            <person name="Albert L."/>
            <person name="Andreopoulos W."/>
            <person name="Angelini C."/>
            <person name="Antonin V."/>
            <person name="Barry K.W."/>
            <person name="Bougher N.L."/>
            <person name="Buchanan P."/>
            <person name="Buyck B."/>
            <person name="Bense V."/>
            <person name="Catcheside P."/>
            <person name="Chovatia M."/>
            <person name="Cooper J."/>
            <person name="Damon W."/>
            <person name="Desjardin D."/>
            <person name="Finy P."/>
            <person name="Geml J."/>
            <person name="Haridas S."/>
            <person name="Hughes K."/>
            <person name="Justo A."/>
            <person name="Karasinski D."/>
            <person name="Kautmanova I."/>
            <person name="Kiss B."/>
            <person name="Kocsube S."/>
            <person name="Kotiranta H."/>
            <person name="LaButti K.M."/>
            <person name="Lechner B.E."/>
            <person name="Liimatainen K."/>
            <person name="Lipzen A."/>
            <person name="Lukacs Z."/>
            <person name="Mihaltcheva S."/>
            <person name="Morgado L.N."/>
            <person name="Niskanen T."/>
            <person name="Noordeloos M.E."/>
            <person name="Ohm R.A."/>
            <person name="Ortiz-Santana B."/>
            <person name="Ovrebo C."/>
            <person name="Racz N."/>
            <person name="Riley R."/>
            <person name="Savchenko A."/>
            <person name="Shiryaev A."/>
            <person name="Soop K."/>
            <person name="Spirin V."/>
            <person name="Szebenyi C."/>
            <person name="Tomsovsky M."/>
            <person name="Tulloss R.E."/>
            <person name="Uehling J."/>
            <person name="Grigoriev I.V."/>
            <person name="Vagvolgyi C."/>
            <person name="Papp T."/>
            <person name="Martin F.M."/>
            <person name="Miettinen O."/>
            <person name="Hibbett D.S."/>
            <person name="Nagy L.G."/>
        </authorList>
    </citation>
    <scope>NUCLEOTIDE SEQUENCE [LARGE SCALE GENOMIC DNA]</scope>
    <source>
        <strain evidence="1 2">HHB13444</strain>
    </source>
</reference>
<keyword evidence="2" id="KW-1185">Reference proteome</keyword>
<evidence type="ECO:0000313" key="2">
    <source>
        <dbReference type="Proteomes" id="UP000308197"/>
    </source>
</evidence>
<dbReference type="AlphaFoldDB" id="A0A5C3NSM0"/>
<dbReference type="STRING" id="1314778.A0A5C3NSM0"/>
<evidence type="ECO:0000313" key="1">
    <source>
        <dbReference type="EMBL" id="TFK79408.1"/>
    </source>
</evidence>
<proteinExistence type="predicted"/>
<feature type="non-terminal residue" evidence="1">
    <location>
        <position position="1"/>
    </location>
</feature>
<protein>
    <submittedName>
        <fullName evidence="1">Uncharacterized protein</fullName>
    </submittedName>
</protein>
<dbReference type="EMBL" id="ML212045">
    <property type="protein sequence ID" value="TFK79408.1"/>
    <property type="molecule type" value="Genomic_DNA"/>
</dbReference>
<organism evidence="1 2">
    <name type="scientific">Polyporus arcularius HHB13444</name>
    <dbReference type="NCBI Taxonomy" id="1314778"/>
    <lineage>
        <taxon>Eukaryota</taxon>
        <taxon>Fungi</taxon>
        <taxon>Dikarya</taxon>
        <taxon>Basidiomycota</taxon>
        <taxon>Agaricomycotina</taxon>
        <taxon>Agaricomycetes</taxon>
        <taxon>Polyporales</taxon>
        <taxon>Polyporaceae</taxon>
        <taxon>Polyporus</taxon>
    </lineage>
</organism>
<feature type="non-terminal residue" evidence="1">
    <location>
        <position position="57"/>
    </location>
</feature>
<sequence length="57" mass="6391">SSTDLGIYVTYADSYQDLEVVYTVQLAASVAIIPFHSRQLGHNVPLWSVHSFDRVSH</sequence>
<dbReference type="InParanoid" id="A0A5C3NSM0"/>
<gene>
    <name evidence="1" type="ORF">K466DRAFT_469145</name>
</gene>
<accession>A0A5C3NSM0</accession>
<name>A0A5C3NSM0_9APHY</name>
<dbReference type="Proteomes" id="UP000308197">
    <property type="component" value="Unassembled WGS sequence"/>
</dbReference>